<dbReference type="AlphaFoldDB" id="A0A6A6WGL0"/>
<dbReference type="OrthoDB" id="5404004at2759"/>
<feature type="compositionally biased region" description="Basic residues" evidence="1">
    <location>
        <begin position="61"/>
        <end position="71"/>
    </location>
</feature>
<feature type="region of interest" description="Disordered" evidence="1">
    <location>
        <begin position="547"/>
        <end position="568"/>
    </location>
</feature>
<gene>
    <name evidence="2" type="ORF">EJ05DRAFT_255747</name>
</gene>
<feature type="region of interest" description="Disordered" evidence="1">
    <location>
        <begin position="120"/>
        <end position="153"/>
    </location>
</feature>
<feature type="region of interest" description="Disordered" evidence="1">
    <location>
        <begin position="484"/>
        <end position="523"/>
    </location>
</feature>
<evidence type="ECO:0000313" key="3">
    <source>
        <dbReference type="Proteomes" id="UP000799437"/>
    </source>
</evidence>
<feature type="compositionally biased region" description="Polar residues" evidence="1">
    <location>
        <begin position="358"/>
        <end position="367"/>
    </location>
</feature>
<accession>A0A6A6WGL0</accession>
<feature type="compositionally biased region" description="Basic and acidic residues" evidence="1">
    <location>
        <begin position="144"/>
        <end position="153"/>
    </location>
</feature>
<keyword evidence="3" id="KW-1185">Reference proteome</keyword>
<reference evidence="2" key="1">
    <citation type="journal article" date="2020" name="Stud. Mycol.">
        <title>101 Dothideomycetes genomes: a test case for predicting lifestyles and emergence of pathogens.</title>
        <authorList>
            <person name="Haridas S."/>
            <person name="Albert R."/>
            <person name="Binder M."/>
            <person name="Bloem J."/>
            <person name="Labutti K."/>
            <person name="Salamov A."/>
            <person name="Andreopoulos B."/>
            <person name="Baker S."/>
            <person name="Barry K."/>
            <person name="Bills G."/>
            <person name="Bluhm B."/>
            <person name="Cannon C."/>
            <person name="Castanera R."/>
            <person name="Culley D."/>
            <person name="Daum C."/>
            <person name="Ezra D."/>
            <person name="Gonzalez J."/>
            <person name="Henrissat B."/>
            <person name="Kuo A."/>
            <person name="Liang C."/>
            <person name="Lipzen A."/>
            <person name="Lutzoni F."/>
            <person name="Magnuson J."/>
            <person name="Mondo S."/>
            <person name="Nolan M."/>
            <person name="Ohm R."/>
            <person name="Pangilinan J."/>
            <person name="Park H.-J."/>
            <person name="Ramirez L."/>
            <person name="Alfaro M."/>
            <person name="Sun H."/>
            <person name="Tritt A."/>
            <person name="Yoshinaga Y."/>
            <person name="Zwiers L.-H."/>
            <person name="Turgeon B."/>
            <person name="Goodwin S."/>
            <person name="Spatafora J."/>
            <person name="Crous P."/>
            <person name="Grigoriev I."/>
        </authorList>
    </citation>
    <scope>NUCLEOTIDE SEQUENCE</scope>
    <source>
        <strain evidence="2">CBS 121739</strain>
    </source>
</reference>
<organism evidence="2 3">
    <name type="scientific">Pseudovirgaria hyperparasitica</name>
    <dbReference type="NCBI Taxonomy" id="470096"/>
    <lineage>
        <taxon>Eukaryota</taxon>
        <taxon>Fungi</taxon>
        <taxon>Dikarya</taxon>
        <taxon>Ascomycota</taxon>
        <taxon>Pezizomycotina</taxon>
        <taxon>Dothideomycetes</taxon>
        <taxon>Dothideomycetes incertae sedis</taxon>
        <taxon>Acrospermales</taxon>
        <taxon>Acrospermaceae</taxon>
        <taxon>Pseudovirgaria</taxon>
    </lineage>
</organism>
<protein>
    <submittedName>
        <fullName evidence="2">Uncharacterized protein</fullName>
    </submittedName>
</protein>
<feature type="compositionally biased region" description="Basic and acidic residues" evidence="1">
    <location>
        <begin position="11"/>
        <end position="21"/>
    </location>
</feature>
<evidence type="ECO:0000313" key="2">
    <source>
        <dbReference type="EMBL" id="KAF2761190.1"/>
    </source>
</evidence>
<dbReference type="GeneID" id="54481265"/>
<feature type="compositionally biased region" description="Low complexity" evidence="1">
    <location>
        <begin position="130"/>
        <end position="143"/>
    </location>
</feature>
<feature type="compositionally biased region" description="Polar residues" evidence="1">
    <location>
        <begin position="422"/>
        <end position="432"/>
    </location>
</feature>
<feature type="compositionally biased region" description="Polar residues" evidence="1">
    <location>
        <begin position="120"/>
        <end position="129"/>
    </location>
</feature>
<feature type="region of interest" description="Disordered" evidence="1">
    <location>
        <begin position="1"/>
        <end position="90"/>
    </location>
</feature>
<dbReference type="RefSeq" id="XP_033603641.1">
    <property type="nucleotide sequence ID" value="XM_033740211.1"/>
</dbReference>
<name>A0A6A6WGL0_9PEZI</name>
<feature type="compositionally biased region" description="Basic and acidic residues" evidence="1">
    <location>
        <begin position="210"/>
        <end position="228"/>
    </location>
</feature>
<dbReference type="Proteomes" id="UP000799437">
    <property type="component" value="Unassembled WGS sequence"/>
</dbReference>
<feature type="region of interest" description="Disordered" evidence="1">
    <location>
        <begin position="186"/>
        <end position="287"/>
    </location>
</feature>
<feature type="compositionally biased region" description="Polar residues" evidence="1">
    <location>
        <begin position="47"/>
        <end position="56"/>
    </location>
</feature>
<dbReference type="EMBL" id="ML996567">
    <property type="protein sequence ID" value="KAF2761190.1"/>
    <property type="molecule type" value="Genomic_DNA"/>
</dbReference>
<feature type="compositionally biased region" description="Low complexity" evidence="1">
    <location>
        <begin position="318"/>
        <end position="329"/>
    </location>
</feature>
<evidence type="ECO:0000256" key="1">
    <source>
        <dbReference type="SAM" id="MobiDB-lite"/>
    </source>
</evidence>
<sequence>MPILGRSRSLRLRESQKDARCGNDVSQSAVTGAEAASRNELYILRPTASQDATASVPQRAGLRKSRSLRTVRRSDEPRTANPEKPSADSIPVSTSVYYTAEVYDDPTIGMALGSPSQAVAWNRPESSCDSRTASPAPSSTNTSDHGDKKPDQKLSRWRSIFGKKQAGTLPSKPFYQVQIQRVPTPLDYRTYPDQPRHVLVPKQGSPLVSEEDRKRPSPRRRGESEPTKSRTVKPSQSMKKQKSSSDRYNEEPNPAPPPKGNGSRIPAVTIDAPDATSIPVSTSIKPKSSGLMLDIDIPESQMERYSVMFGHLLRPDESSSLLSRRQNSNGHTSRPLDEFTVNTQSANRTHLKPLRRASSPSYNSPSFAVSLFPPPDTRASRAPSPIPQDTEIRRPLLRSQTEPVQSPARAFFSSLKPDRFNKTTTSPSSGSPQYPAINETPLSQEASAIDDAANSRHITCLTEEPSEELSQGIVKQDHVTTTHASPALISSPPTLSPPKGQTSKRSPLPPRKSSRPTSPPTAEALCRLPKTLEPSRMRNGTVQVGIARSVSLTRSRGPTGSRKDSMGLCADKDGLERFGERKAMVPTVVQLGEVPEHRKSQRVQIESA</sequence>
<feature type="region of interest" description="Disordered" evidence="1">
    <location>
        <begin position="318"/>
        <end position="438"/>
    </location>
</feature>
<proteinExistence type="predicted"/>